<protein>
    <submittedName>
        <fullName evidence="1">Uncharacterized protein</fullName>
    </submittedName>
</protein>
<reference evidence="1 2" key="1">
    <citation type="submission" date="2020-06" db="EMBL/GenBank/DDBJ databases">
        <title>Transcriptomic and genomic resources for Thalictrum thalictroides and T. hernandezii: Facilitating candidate gene discovery in an emerging model plant lineage.</title>
        <authorList>
            <person name="Arias T."/>
            <person name="Riano-Pachon D.M."/>
            <person name="Di Stilio V.S."/>
        </authorList>
    </citation>
    <scope>NUCLEOTIDE SEQUENCE [LARGE SCALE GENOMIC DNA]</scope>
    <source>
        <strain evidence="2">cv. WT478/WT964</strain>
        <tissue evidence="1">Leaves</tissue>
    </source>
</reference>
<dbReference type="AlphaFoldDB" id="A0A7J6W942"/>
<organism evidence="1 2">
    <name type="scientific">Thalictrum thalictroides</name>
    <name type="common">Rue-anemone</name>
    <name type="synonym">Anemone thalictroides</name>
    <dbReference type="NCBI Taxonomy" id="46969"/>
    <lineage>
        <taxon>Eukaryota</taxon>
        <taxon>Viridiplantae</taxon>
        <taxon>Streptophyta</taxon>
        <taxon>Embryophyta</taxon>
        <taxon>Tracheophyta</taxon>
        <taxon>Spermatophyta</taxon>
        <taxon>Magnoliopsida</taxon>
        <taxon>Ranunculales</taxon>
        <taxon>Ranunculaceae</taxon>
        <taxon>Thalictroideae</taxon>
        <taxon>Thalictrum</taxon>
    </lineage>
</organism>
<sequence length="80" mass="9457">VLIHVDLVLVNGRHHKLISYHTLVRLGFPSNINSSLMICDSNLTVWLGVHQMRARYQGWRWFGCMAWSPCHGWFRSSYWN</sequence>
<gene>
    <name evidence="1" type="ORF">FRX31_016602</name>
</gene>
<evidence type="ECO:0000313" key="1">
    <source>
        <dbReference type="EMBL" id="KAF5193811.1"/>
    </source>
</evidence>
<dbReference type="Proteomes" id="UP000554482">
    <property type="component" value="Unassembled WGS sequence"/>
</dbReference>
<name>A0A7J6W942_THATH</name>
<keyword evidence="2" id="KW-1185">Reference proteome</keyword>
<dbReference type="EMBL" id="JABWDY010019566">
    <property type="protein sequence ID" value="KAF5193811.1"/>
    <property type="molecule type" value="Genomic_DNA"/>
</dbReference>
<proteinExistence type="predicted"/>
<evidence type="ECO:0000313" key="2">
    <source>
        <dbReference type="Proteomes" id="UP000554482"/>
    </source>
</evidence>
<feature type="non-terminal residue" evidence="1">
    <location>
        <position position="1"/>
    </location>
</feature>
<comment type="caution">
    <text evidence="1">The sequence shown here is derived from an EMBL/GenBank/DDBJ whole genome shotgun (WGS) entry which is preliminary data.</text>
</comment>
<accession>A0A7J6W942</accession>